<keyword evidence="2 8" id="KW-0963">Cytoplasm</keyword>
<dbReference type="CDD" id="cd01992">
    <property type="entry name" value="TilS_N"/>
    <property type="match status" value="1"/>
</dbReference>
<dbReference type="InterPro" id="IPR011063">
    <property type="entry name" value="TilS/TtcA_N"/>
</dbReference>
<keyword evidence="3 8" id="KW-0436">Ligase</keyword>
<evidence type="ECO:0000256" key="3">
    <source>
        <dbReference type="ARBA" id="ARBA00022598"/>
    </source>
</evidence>
<proteinExistence type="inferred from homology"/>
<sequence length="452" mass="50337">MKAKALASIEQYSMLSDGGPVLVCVSGGADSMALLHLLYSIREQYSITLSVCHVNHGIRGKEALRDQRLVEDTCRRIGIPCKTVAMDVPALARERGLSLEECGRQVRYEAFERLANQFNARIATAHTLSDSIETMLLNLARGTGLKGLCGIPPVRGRIIRPLIAVTREEVEQYCLNNNIKYETDSTNLQRDYARNRIRMDIIPVLKEINPSLEQTIARELCALSGDEEFINSETIKALNACEQNGRYKIDLLLTLNPAILNRAVLTILKRYHVLPQSGHVHRIAGIIKQNGGCVTLTTNTYAEVKDGFLSVNVHNTSEAIDYCVPFCEGESLLGTGLSVMVTVLPIKEYQNTICSKKIHPNLLKNGLDYDKIIRTAVFRPRKEGDKLTLTARRCTKTLKKLFNEQKIPPEQRGLLPVLADETGVLWVEGFGCSPRAEITEATKRVAVIDIIR</sequence>
<evidence type="ECO:0000256" key="1">
    <source>
        <dbReference type="ARBA" id="ARBA00004496"/>
    </source>
</evidence>
<dbReference type="InterPro" id="IPR012094">
    <property type="entry name" value="tRNA_Ile_lys_synt"/>
</dbReference>
<comment type="function">
    <text evidence="8">Ligates lysine onto the cytidine present at position 34 of the AUA codon-specific tRNA(Ile) that contains the anticodon CAU, in an ATP-dependent manner. Cytidine is converted to lysidine, thus changing the amino acid specificity of the tRNA from methionine to isoleucine.</text>
</comment>
<evidence type="ECO:0000256" key="7">
    <source>
        <dbReference type="ARBA" id="ARBA00048539"/>
    </source>
</evidence>
<comment type="similarity">
    <text evidence="8">Belongs to the tRNA(Ile)-lysidine synthase family.</text>
</comment>
<dbReference type="Pfam" id="PF11734">
    <property type="entry name" value="TilS_C"/>
    <property type="match status" value="1"/>
</dbReference>
<dbReference type="NCBIfam" id="TIGR02433">
    <property type="entry name" value="lysidine_TilS_C"/>
    <property type="match status" value="1"/>
</dbReference>
<feature type="domain" description="Lysidine-tRNA(Ile) synthetase C-terminal" evidence="9">
    <location>
        <begin position="376"/>
        <end position="450"/>
    </location>
</feature>
<organism evidence="10 11">
    <name type="scientific">Acetanaerobacterium elongatum</name>
    <dbReference type="NCBI Taxonomy" id="258515"/>
    <lineage>
        <taxon>Bacteria</taxon>
        <taxon>Bacillati</taxon>
        <taxon>Bacillota</taxon>
        <taxon>Clostridia</taxon>
        <taxon>Eubacteriales</taxon>
        <taxon>Oscillospiraceae</taxon>
        <taxon>Acetanaerobacterium</taxon>
    </lineage>
</organism>
<dbReference type="GO" id="GO:0005737">
    <property type="term" value="C:cytoplasm"/>
    <property type="evidence" value="ECO:0007669"/>
    <property type="project" value="UniProtKB-SubCell"/>
</dbReference>
<dbReference type="EMBL" id="FNID01000020">
    <property type="protein sequence ID" value="SDN48103.1"/>
    <property type="molecule type" value="Genomic_DNA"/>
</dbReference>
<dbReference type="GO" id="GO:0005524">
    <property type="term" value="F:ATP binding"/>
    <property type="evidence" value="ECO:0007669"/>
    <property type="project" value="UniProtKB-UniRule"/>
</dbReference>
<evidence type="ECO:0000259" key="9">
    <source>
        <dbReference type="SMART" id="SM00977"/>
    </source>
</evidence>
<comment type="catalytic activity">
    <reaction evidence="7 8">
        <text>cytidine(34) in tRNA(Ile2) + L-lysine + ATP = lysidine(34) in tRNA(Ile2) + AMP + diphosphate + H(+)</text>
        <dbReference type="Rhea" id="RHEA:43744"/>
        <dbReference type="Rhea" id="RHEA-COMP:10625"/>
        <dbReference type="Rhea" id="RHEA-COMP:10670"/>
        <dbReference type="ChEBI" id="CHEBI:15378"/>
        <dbReference type="ChEBI" id="CHEBI:30616"/>
        <dbReference type="ChEBI" id="CHEBI:32551"/>
        <dbReference type="ChEBI" id="CHEBI:33019"/>
        <dbReference type="ChEBI" id="CHEBI:82748"/>
        <dbReference type="ChEBI" id="CHEBI:83665"/>
        <dbReference type="ChEBI" id="CHEBI:456215"/>
        <dbReference type="EC" id="6.3.4.19"/>
    </reaction>
</comment>
<protein>
    <recommendedName>
        <fullName evidence="8">tRNA(Ile)-lysidine synthase</fullName>
        <ecNumber evidence="8">6.3.4.19</ecNumber>
    </recommendedName>
    <alternativeName>
        <fullName evidence="8">tRNA(Ile)-2-lysyl-cytidine synthase</fullName>
    </alternativeName>
    <alternativeName>
        <fullName evidence="8">tRNA(Ile)-lysidine synthetase</fullName>
    </alternativeName>
</protein>
<keyword evidence="6 8" id="KW-0067">ATP-binding</keyword>
<dbReference type="InterPro" id="IPR014729">
    <property type="entry name" value="Rossmann-like_a/b/a_fold"/>
</dbReference>
<dbReference type="GO" id="GO:0006400">
    <property type="term" value="P:tRNA modification"/>
    <property type="evidence" value="ECO:0007669"/>
    <property type="project" value="UniProtKB-UniRule"/>
</dbReference>
<dbReference type="InterPro" id="IPR012795">
    <property type="entry name" value="tRNA_Ile_lys_synt_N"/>
</dbReference>
<dbReference type="SUPFAM" id="SSF56037">
    <property type="entry name" value="PheT/TilS domain"/>
    <property type="match status" value="1"/>
</dbReference>
<dbReference type="Gene3D" id="3.40.50.620">
    <property type="entry name" value="HUPs"/>
    <property type="match status" value="1"/>
</dbReference>
<comment type="subcellular location">
    <subcellularLocation>
        <location evidence="1 8">Cytoplasm</location>
    </subcellularLocation>
</comment>
<evidence type="ECO:0000256" key="5">
    <source>
        <dbReference type="ARBA" id="ARBA00022741"/>
    </source>
</evidence>
<evidence type="ECO:0000256" key="6">
    <source>
        <dbReference type="ARBA" id="ARBA00022840"/>
    </source>
</evidence>
<evidence type="ECO:0000313" key="11">
    <source>
        <dbReference type="Proteomes" id="UP000199182"/>
    </source>
</evidence>
<keyword evidence="5 8" id="KW-0547">Nucleotide-binding</keyword>
<dbReference type="Proteomes" id="UP000199182">
    <property type="component" value="Unassembled WGS sequence"/>
</dbReference>
<name>A0A1H0BRD4_9FIRM</name>
<dbReference type="HAMAP" id="MF_01161">
    <property type="entry name" value="tRNA_Ile_lys_synt"/>
    <property type="match status" value="1"/>
</dbReference>
<keyword evidence="4 8" id="KW-0819">tRNA processing</keyword>
<dbReference type="STRING" id="258515.SAMN05192585_12035"/>
<accession>A0A1H0BRD4</accession>
<feature type="binding site" evidence="8">
    <location>
        <begin position="26"/>
        <end position="31"/>
    </location>
    <ligand>
        <name>ATP</name>
        <dbReference type="ChEBI" id="CHEBI:30616"/>
    </ligand>
</feature>
<evidence type="ECO:0000256" key="8">
    <source>
        <dbReference type="HAMAP-Rule" id="MF_01161"/>
    </source>
</evidence>
<dbReference type="EC" id="6.3.4.19" evidence="8"/>
<dbReference type="GO" id="GO:0032267">
    <property type="term" value="F:tRNA(Ile)-lysidine synthase activity"/>
    <property type="evidence" value="ECO:0007669"/>
    <property type="project" value="UniProtKB-EC"/>
</dbReference>
<dbReference type="Pfam" id="PF01171">
    <property type="entry name" value="ATP_bind_3"/>
    <property type="match status" value="1"/>
</dbReference>
<keyword evidence="11" id="KW-1185">Reference proteome</keyword>
<reference evidence="10 11" key="1">
    <citation type="submission" date="2016-10" db="EMBL/GenBank/DDBJ databases">
        <authorList>
            <person name="de Groot N.N."/>
        </authorList>
    </citation>
    <scope>NUCLEOTIDE SEQUENCE [LARGE SCALE GENOMIC DNA]</scope>
    <source>
        <strain evidence="10 11">CGMCC 1.5012</strain>
    </source>
</reference>
<dbReference type="PANTHER" id="PTHR43033:SF1">
    <property type="entry name" value="TRNA(ILE)-LYSIDINE SYNTHASE-RELATED"/>
    <property type="match status" value="1"/>
</dbReference>
<dbReference type="RefSeq" id="WP_092640720.1">
    <property type="nucleotide sequence ID" value="NZ_FNID01000020.1"/>
</dbReference>
<dbReference type="SMART" id="SM00977">
    <property type="entry name" value="TilS_C"/>
    <property type="match status" value="1"/>
</dbReference>
<evidence type="ECO:0000313" key="10">
    <source>
        <dbReference type="EMBL" id="SDN48103.1"/>
    </source>
</evidence>
<dbReference type="OrthoDB" id="9807403at2"/>
<comment type="domain">
    <text evidence="8">The N-terminal region contains the highly conserved SGGXDS motif, predicted to be a P-loop motif involved in ATP binding.</text>
</comment>
<dbReference type="SUPFAM" id="SSF52402">
    <property type="entry name" value="Adenine nucleotide alpha hydrolases-like"/>
    <property type="match status" value="1"/>
</dbReference>
<evidence type="ECO:0000256" key="2">
    <source>
        <dbReference type="ARBA" id="ARBA00022490"/>
    </source>
</evidence>
<dbReference type="PANTHER" id="PTHR43033">
    <property type="entry name" value="TRNA(ILE)-LYSIDINE SYNTHASE-RELATED"/>
    <property type="match status" value="1"/>
</dbReference>
<dbReference type="InterPro" id="IPR012796">
    <property type="entry name" value="Lysidine-tRNA-synth_C"/>
</dbReference>
<dbReference type="AlphaFoldDB" id="A0A1H0BRD4"/>
<dbReference type="Gene3D" id="1.20.59.20">
    <property type="match status" value="1"/>
</dbReference>
<evidence type="ECO:0000256" key="4">
    <source>
        <dbReference type="ARBA" id="ARBA00022694"/>
    </source>
</evidence>
<gene>
    <name evidence="8" type="primary">tilS</name>
    <name evidence="10" type="ORF">SAMN05192585_12035</name>
</gene>
<dbReference type="SUPFAM" id="SSF82829">
    <property type="entry name" value="MesJ substrate recognition domain-like"/>
    <property type="match status" value="1"/>
</dbReference>
<dbReference type="NCBIfam" id="TIGR02432">
    <property type="entry name" value="lysidine_TilS_N"/>
    <property type="match status" value="1"/>
</dbReference>